<keyword evidence="6" id="KW-1185">Reference proteome</keyword>
<dbReference type="InterPro" id="IPR036390">
    <property type="entry name" value="WH_DNA-bd_sf"/>
</dbReference>
<dbReference type="SUPFAM" id="SSF46785">
    <property type="entry name" value="Winged helix' DNA-binding domain"/>
    <property type="match status" value="1"/>
</dbReference>
<evidence type="ECO:0000259" key="4">
    <source>
        <dbReference type="PROSITE" id="PS50949"/>
    </source>
</evidence>
<dbReference type="RefSeq" id="WP_051527788.1">
    <property type="nucleotide sequence ID" value="NZ_JBHLZN010000001.1"/>
</dbReference>
<evidence type="ECO:0000256" key="1">
    <source>
        <dbReference type="ARBA" id="ARBA00023015"/>
    </source>
</evidence>
<dbReference type="Pfam" id="PF07702">
    <property type="entry name" value="UTRA"/>
    <property type="match status" value="1"/>
</dbReference>
<dbReference type="PANTHER" id="PTHR44846">
    <property type="entry name" value="MANNOSYL-D-GLYCERATE TRANSPORT/METABOLISM SYSTEM REPRESSOR MNGR-RELATED"/>
    <property type="match status" value="1"/>
</dbReference>
<dbReference type="PANTHER" id="PTHR44846:SF10">
    <property type="entry name" value="TRANSCRIPTIONAL REGULATOR-RELATED"/>
    <property type="match status" value="1"/>
</dbReference>
<dbReference type="EMBL" id="JBHLZN010000001">
    <property type="protein sequence ID" value="MFB9885481.1"/>
    <property type="molecule type" value="Genomic_DNA"/>
</dbReference>
<dbReference type="PROSITE" id="PS50949">
    <property type="entry name" value="HTH_GNTR"/>
    <property type="match status" value="1"/>
</dbReference>
<keyword evidence="3" id="KW-0804">Transcription</keyword>
<evidence type="ECO:0000313" key="6">
    <source>
        <dbReference type="Proteomes" id="UP001589628"/>
    </source>
</evidence>
<dbReference type="InterPro" id="IPR000524">
    <property type="entry name" value="Tscrpt_reg_HTH_GntR"/>
</dbReference>
<dbReference type="SMART" id="SM00345">
    <property type="entry name" value="HTH_GNTR"/>
    <property type="match status" value="1"/>
</dbReference>
<accession>A0ABV5ZBA2</accession>
<evidence type="ECO:0000256" key="3">
    <source>
        <dbReference type="ARBA" id="ARBA00023163"/>
    </source>
</evidence>
<dbReference type="InterPro" id="IPR050679">
    <property type="entry name" value="Bact_HTH_transcr_reg"/>
</dbReference>
<dbReference type="PRINTS" id="PR00035">
    <property type="entry name" value="HTHGNTR"/>
</dbReference>
<evidence type="ECO:0000313" key="5">
    <source>
        <dbReference type="EMBL" id="MFB9885481.1"/>
    </source>
</evidence>
<dbReference type="InterPro" id="IPR028978">
    <property type="entry name" value="Chorismate_lyase_/UTRA_dom_sf"/>
</dbReference>
<proteinExistence type="predicted"/>
<name>A0ABV5ZBA2_9GAMM</name>
<comment type="caution">
    <text evidence="5">The sequence shown here is derived from an EMBL/GenBank/DDBJ whole genome shotgun (WGS) entry which is preliminary data.</text>
</comment>
<dbReference type="SMART" id="SM00866">
    <property type="entry name" value="UTRA"/>
    <property type="match status" value="1"/>
</dbReference>
<reference evidence="5 6" key="1">
    <citation type="submission" date="2024-09" db="EMBL/GenBank/DDBJ databases">
        <authorList>
            <person name="Sun Q."/>
            <person name="Mori K."/>
        </authorList>
    </citation>
    <scope>NUCLEOTIDE SEQUENCE [LARGE SCALE GENOMIC DNA]</scope>
    <source>
        <strain evidence="5 6">ATCC 51285</strain>
    </source>
</reference>
<dbReference type="Pfam" id="PF00392">
    <property type="entry name" value="GntR"/>
    <property type="match status" value="1"/>
</dbReference>
<dbReference type="Gene3D" id="1.10.10.10">
    <property type="entry name" value="Winged helix-like DNA-binding domain superfamily/Winged helix DNA-binding domain"/>
    <property type="match status" value="1"/>
</dbReference>
<dbReference type="CDD" id="cd07377">
    <property type="entry name" value="WHTH_GntR"/>
    <property type="match status" value="1"/>
</dbReference>
<organism evidence="5 6">
    <name type="scientific">Balneatrix alpica</name>
    <dbReference type="NCBI Taxonomy" id="75684"/>
    <lineage>
        <taxon>Bacteria</taxon>
        <taxon>Pseudomonadati</taxon>
        <taxon>Pseudomonadota</taxon>
        <taxon>Gammaproteobacteria</taxon>
        <taxon>Oceanospirillales</taxon>
        <taxon>Balneatrichaceae</taxon>
        <taxon>Balneatrix</taxon>
    </lineage>
</organism>
<keyword evidence="1" id="KW-0805">Transcription regulation</keyword>
<gene>
    <name evidence="5" type="ORF">ACFFLH_03540</name>
</gene>
<protein>
    <submittedName>
        <fullName evidence="5">UTRA domain-containing protein</fullName>
    </submittedName>
</protein>
<evidence type="ECO:0000256" key="2">
    <source>
        <dbReference type="ARBA" id="ARBA00023125"/>
    </source>
</evidence>
<dbReference type="SUPFAM" id="SSF64288">
    <property type="entry name" value="Chorismate lyase-like"/>
    <property type="match status" value="1"/>
</dbReference>
<dbReference type="InterPro" id="IPR011663">
    <property type="entry name" value="UTRA"/>
</dbReference>
<dbReference type="Proteomes" id="UP001589628">
    <property type="component" value="Unassembled WGS sequence"/>
</dbReference>
<dbReference type="Gene3D" id="3.40.1410.10">
    <property type="entry name" value="Chorismate lyase-like"/>
    <property type="match status" value="1"/>
</dbReference>
<dbReference type="InterPro" id="IPR036388">
    <property type="entry name" value="WH-like_DNA-bd_sf"/>
</dbReference>
<feature type="domain" description="HTH gntR-type" evidence="4">
    <location>
        <begin position="16"/>
        <end position="84"/>
    </location>
</feature>
<keyword evidence="2" id="KW-0238">DNA-binding</keyword>
<sequence>MATEKNTSFGSSSGSQPLYLRLRDQLWQWIEQQPGGSQFRLPAERELAERFATTRVTLRQALSQLEGEGRIYRSNRRGWFLTPARLQYDPNKDTGFHHYVQEQGLAPRTETLQKSLIEAPPWLAALSGLAPGAPVYQILRRRYVDERAVLVEHNYLNPALCPGLLNQSTDLSIFTLLKERYQLQPAQRQLSMYAQALTGQEAEALGVSPGCAGLFIQRLSRDQQGRFLELDQEYWLHDALTVVVQVTG</sequence>